<name>A0ABR4E9D6_9PEZI</name>
<dbReference type="Pfam" id="PF11951">
    <property type="entry name" value="Fungal_trans_2"/>
    <property type="match status" value="1"/>
</dbReference>
<dbReference type="PROSITE" id="PS00463">
    <property type="entry name" value="ZN2_CY6_FUNGAL_1"/>
    <property type="match status" value="1"/>
</dbReference>
<evidence type="ECO:0000256" key="6">
    <source>
        <dbReference type="ARBA" id="ARBA00023242"/>
    </source>
</evidence>
<organism evidence="8 9">
    <name type="scientific">Diaporthe vaccinii</name>
    <dbReference type="NCBI Taxonomy" id="105482"/>
    <lineage>
        <taxon>Eukaryota</taxon>
        <taxon>Fungi</taxon>
        <taxon>Dikarya</taxon>
        <taxon>Ascomycota</taxon>
        <taxon>Pezizomycotina</taxon>
        <taxon>Sordariomycetes</taxon>
        <taxon>Sordariomycetidae</taxon>
        <taxon>Diaporthales</taxon>
        <taxon>Diaporthaceae</taxon>
        <taxon>Diaporthe</taxon>
        <taxon>Diaporthe eres species complex</taxon>
    </lineage>
</organism>
<dbReference type="InterPro" id="IPR021858">
    <property type="entry name" value="Fun_TF"/>
</dbReference>
<accession>A0ABR4E9D6</accession>
<dbReference type="InterPro" id="IPR001138">
    <property type="entry name" value="Zn2Cys6_DnaBD"/>
</dbReference>
<dbReference type="Proteomes" id="UP001600888">
    <property type="component" value="Unassembled WGS sequence"/>
</dbReference>
<dbReference type="Gene3D" id="4.10.240.10">
    <property type="entry name" value="Zn(2)-C6 fungal-type DNA-binding domain"/>
    <property type="match status" value="1"/>
</dbReference>
<feature type="domain" description="Zn(2)-C6 fungal-type" evidence="7">
    <location>
        <begin position="9"/>
        <end position="37"/>
    </location>
</feature>
<evidence type="ECO:0000259" key="7">
    <source>
        <dbReference type="PROSITE" id="PS50048"/>
    </source>
</evidence>
<keyword evidence="9" id="KW-1185">Reference proteome</keyword>
<gene>
    <name evidence="8" type="ORF">FJTKL_14009</name>
</gene>
<evidence type="ECO:0000313" key="9">
    <source>
        <dbReference type="Proteomes" id="UP001600888"/>
    </source>
</evidence>
<dbReference type="InterPro" id="IPR036864">
    <property type="entry name" value="Zn2-C6_fun-type_DNA-bd_sf"/>
</dbReference>
<proteinExistence type="predicted"/>
<reference evidence="8 9" key="1">
    <citation type="submission" date="2024-03" db="EMBL/GenBank/DDBJ databases">
        <title>A high-quality draft genome sequence of Diaporthe vaccinii, a causative agent of upright dieback and viscid rot disease in cranberry plants.</title>
        <authorList>
            <person name="Sarrasin M."/>
            <person name="Lang B.F."/>
            <person name="Burger G."/>
        </authorList>
    </citation>
    <scope>NUCLEOTIDE SEQUENCE [LARGE SCALE GENOMIC DNA]</scope>
    <source>
        <strain evidence="8 9">IS7</strain>
    </source>
</reference>
<evidence type="ECO:0000256" key="1">
    <source>
        <dbReference type="ARBA" id="ARBA00004123"/>
    </source>
</evidence>
<keyword evidence="4" id="KW-0238">DNA-binding</keyword>
<evidence type="ECO:0000256" key="3">
    <source>
        <dbReference type="ARBA" id="ARBA00023015"/>
    </source>
</evidence>
<evidence type="ECO:0000313" key="8">
    <source>
        <dbReference type="EMBL" id="KAL2279031.1"/>
    </source>
</evidence>
<dbReference type="PANTHER" id="PTHR37534">
    <property type="entry name" value="TRANSCRIPTIONAL ACTIVATOR PROTEIN UGA3"/>
    <property type="match status" value="1"/>
</dbReference>
<dbReference type="EMBL" id="JBAWTH010000080">
    <property type="protein sequence ID" value="KAL2279031.1"/>
    <property type="molecule type" value="Genomic_DNA"/>
</dbReference>
<comment type="subcellular location">
    <subcellularLocation>
        <location evidence="1">Nucleus</location>
    </subcellularLocation>
</comment>
<dbReference type="PANTHER" id="PTHR37534:SF49">
    <property type="entry name" value="LYSINE BIOSYNTHESIS REGULATORY PROTEIN LYS14"/>
    <property type="match status" value="1"/>
</dbReference>
<evidence type="ECO:0000256" key="2">
    <source>
        <dbReference type="ARBA" id="ARBA00022833"/>
    </source>
</evidence>
<keyword evidence="5" id="KW-0804">Transcription</keyword>
<keyword evidence="6" id="KW-0539">Nucleus</keyword>
<sequence length="496" mass="56571">MRAGQASQGCWTCKKRKIGCDKGLPSCNNCVRTGRECMGYGLRLVWPDIPDGRRKSPKLSLQHHTHGQLQASGLYYGQQFLNISFDDIEQNRQDVSTLTLHDHHARPQQALRLHPDLVGHEVELLAYYEHKISRMISTVDANNGFRQKLIPIAVNGPSFAAKALRSAILALSAYHRYGLGAALPYKIQALRLLSHSLEKESSADSPPIESQLAASMMLCVYNVFDEAEGKWHLHLNGSRSLLHRYADMRGGPLDYDFLNTWFLYHEILGSFSQPHKHNYEGASSLELLQGSDCDKTLIIGSLGCSVEIMEIVHHINQLRYPAAQKFHEKSGRSELPSVMWTCQGLQDRLSRLNQRLPPEIEMQSTREQTKVRLTAELYRIAAVLYLRAVCPNIDATNQTPMWLQAGFRVLENQDICTSPWPLFVVACESQMDDQRIMILRTLDRMDADRKIGNVFVLRNLIEKYWKQQDLQADGDRAKPLKWWELMSFDTAAPWFI</sequence>
<dbReference type="PROSITE" id="PS50048">
    <property type="entry name" value="ZN2_CY6_FUNGAL_2"/>
    <property type="match status" value="1"/>
</dbReference>
<protein>
    <recommendedName>
        <fullName evidence="7">Zn(2)-C6 fungal-type domain-containing protein</fullName>
    </recommendedName>
</protein>
<evidence type="ECO:0000256" key="5">
    <source>
        <dbReference type="ARBA" id="ARBA00023163"/>
    </source>
</evidence>
<keyword evidence="3" id="KW-0805">Transcription regulation</keyword>
<dbReference type="SMART" id="SM00066">
    <property type="entry name" value="GAL4"/>
    <property type="match status" value="1"/>
</dbReference>
<comment type="caution">
    <text evidence="8">The sequence shown here is derived from an EMBL/GenBank/DDBJ whole genome shotgun (WGS) entry which is preliminary data.</text>
</comment>
<evidence type="ECO:0000256" key="4">
    <source>
        <dbReference type="ARBA" id="ARBA00023125"/>
    </source>
</evidence>
<dbReference type="CDD" id="cd00067">
    <property type="entry name" value="GAL4"/>
    <property type="match status" value="1"/>
</dbReference>
<keyword evidence="2" id="KW-0862">Zinc</keyword>
<dbReference type="SUPFAM" id="SSF57701">
    <property type="entry name" value="Zn2/Cys6 DNA-binding domain"/>
    <property type="match status" value="1"/>
</dbReference>
<dbReference type="Pfam" id="PF00172">
    <property type="entry name" value="Zn_clus"/>
    <property type="match status" value="1"/>
</dbReference>